<dbReference type="SUPFAM" id="SSF46950">
    <property type="entry name" value="Double-stranded DNA-binding domain"/>
    <property type="match status" value="1"/>
</dbReference>
<protein>
    <submittedName>
        <fullName evidence="3">Programmed cell death protein</fullName>
    </submittedName>
</protein>
<keyword evidence="4" id="KW-1185">Reference proteome</keyword>
<dbReference type="AlphaFoldDB" id="A0A9Q0LID5"/>
<proteinExistence type="inferred from homology"/>
<evidence type="ECO:0000313" key="3">
    <source>
        <dbReference type="EMBL" id="KAJ5072390.1"/>
    </source>
</evidence>
<accession>A0A9Q0LID5</accession>
<reference evidence="3" key="1">
    <citation type="submission" date="2022-10" db="EMBL/GenBank/DDBJ databases">
        <title>Novel sulphate-reducing endosymbionts in the free-living metamonad Anaeramoeba.</title>
        <authorList>
            <person name="Jerlstrom-Hultqvist J."/>
            <person name="Cepicka I."/>
            <person name="Gallot-Lavallee L."/>
            <person name="Salas-Leiva D."/>
            <person name="Curtis B.A."/>
            <person name="Zahonova K."/>
            <person name="Pipaliya S."/>
            <person name="Dacks J."/>
            <person name="Roger A.J."/>
        </authorList>
    </citation>
    <scope>NUCLEOTIDE SEQUENCE</scope>
    <source>
        <strain evidence="3">BMAN</strain>
    </source>
</reference>
<gene>
    <name evidence="3" type="ORF">M0811_01404</name>
</gene>
<evidence type="ECO:0000256" key="2">
    <source>
        <dbReference type="SAM" id="MobiDB-lite"/>
    </source>
</evidence>
<dbReference type="Proteomes" id="UP001149090">
    <property type="component" value="Unassembled WGS sequence"/>
</dbReference>
<dbReference type="OrthoDB" id="10252486at2759"/>
<dbReference type="OMA" id="MQYEMQK"/>
<dbReference type="Gene3D" id="1.10.8.140">
    <property type="entry name" value="PDCD5-like"/>
    <property type="match status" value="1"/>
</dbReference>
<dbReference type="PANTHER" id="PTHR10840:SF0">
    <property type="entry name" value="PROGRAMMED CELL DEATH PROTEIN 5"/>
    <property type="match status" value="1"/>
</dbReference>
<dbReference type="PANTHER" id="PTHR10840">
    <property type="entry name" value="PROGRAMMED CELL DEATH PROTEIN 5"/>
    <property type="match status" value="1"/>
</dbReference>
<dbReference type="PIRSF" id="PIRSF015730">
    <property type="entry name" value="TFAR19"/>
    <property type="match status" value="1"/>
</dbReference>
<sequence length="117" mass="14016">MQQSELNKLQQQQQQKQQKQNNAEMQKKQAAMEEQRKAILSQILSTEARERLSRIALVRPEHARQIENFILQSGIRQQISEQQLIDFVEEFTKQTKKETTVKIQRKHWSDDSDEDFY</sequence>
<dbReference type="InterPro" id="IPR036883">
    <property type="entry name" value="PDCD5-like_sf"/>
</dbReference>
<name>A0A9Q0LID5_ANAIG</name>
<evidence type="ECO:0000313" key="4">
    <source>
        <dbReference type="Proteomes" id="UP001149090"/>
    </source>
</evidence>
<dbReference type="EMBL" id="JAPDFW010000081">
    <property type="protein sequence ID" value="KAJ5072390.1"/>
    <property type="molecule type" value="Genomic_DNA"/>
</dbReference>
<organism evidence="3 4">
    <name type="scientific">Anaeramoeba ignava</name>
    <name type="common">Anaerobic marine amoeba</name>
    <dbReference type="NCBI Taxonomy" id="1746090"/>
    <lineage>
        <taxon>Eukaryota</taxon>
        <taxon>Metamonada</taxon>
        <taxon>Anaeramoebidae</taxon>
        <taxon>Anaeramoeba</taxon>
    </lineage>
</organism>
<evidence type="ECO:0000256" key="1">
    <source>
        <dbReference type="ARBA" id="ARBA00010490"/>
    </source>
</evidence>
<dbReference type="GO" id="GO:0003677">
    <property type="term" value="F:DNA binding"/>
    <property type="evidence" value="ECO:0007669"/>
    <property type="project" value="InterPro"/>
</dbReference>
<dbReference type="InterPro" id="IPR002836">
    <property type="entry name" value="PDCD5-like"/>
</dbReference>
<comment type="similarity">
    <text evidence="1">Belongs to the PDCD5 family.</text>
</comment>
<feature type="compositionally biased region" description="Low complexity" evidence="2">
    <location>
        <begin position="1"/>
        <end position="24"/>
    </location>
</feature>
<dbReference type="GO" id="GO:0005829">
    <property type="term" value="C:cytosol"/>
    <property type="evidence" value="ECO:0007669"/>
    <property type="project" value="TreeGrafter"/>
</dbReference>
<comment type="caution">
    <text evidence="3">The sequence shown here is derived from an EMBL/GenBank/DDBJ whole genome shotgun (WGS) entry which is preliminary data.</text>
</comment>
<dbReference type="Pfam" id="PF01984">
    <property type="entry name" value="dsDNA_bind"/>
    <property type="match status" value="1"/>
</dbReference>
<feature type="region of interest" description="Disordered" evidence="2">
    <location>
        <begin position="1"/>
        <end position="33"/>
    </location>
</feature>